<dbReference type="InterPro" id="IPR038696">
    <property type="entry name" value="IalB_sf"/>
</dbReference>
<comment type="caution">
    <text evidence="2">The sequence shown here is derived from an EMBL/GenBank/DDBJ whole genome shotgun (WGS) entry which is preliminary data.</text>
</comment>
<dbReference type="Proteomes" id="UP000436016">
    <property type="component" value="Unassembled WGS sequence"/>
</dbReference>
<evidence type="ECO:0000313" key="2">
    <source>
        <dbReference type="EMBL" id="MXU66249.1"/>
    </source>
</evidence>
<sequence length="205" mass="20976">MAAGAALAQDADATADAPAAEAPAATGQVDPSQFPVGGTPTRPEEFVKAEHGEWDVRCIGSDTECALYQLAEDQAGNAVAEMTLIRLPEGQDVVAGVTIMTPLETLLPAGLTAQVDAQTPQRYEFQVCTQRGCAVRFGLDQAGIDAMKAGAKLNLVLFAFGRPDPVPLNVSLSGFTAAFNELTAPPAPQAAPEAAAPAIGSATGQ</sequence>
<feature type="region of interest" description="Disordered" evidence="1">
    <location>
        <begin position="186"/>
        <end position="205"/>
    </location>
</feature>
<protein>
    <submittedName>
        <fullName evidence="2">Invasion associated locus B family protein</fullName>
    </submittedName>
</protein>
<keyword evidence="3" id="KW-1185">Reference proteome</keyword>
<dbReference type="Pfam" id="PF06776">
    <property type="entry name" value="IalB"/>
    <property type="match status" value="1"/>
</dbReference>
<feature type="region of interest" description="Disordered" evidence="1">
    <location>
        <begin position="1"/>
        <end position="43"/>
    </location>
</feature>
<name>A0A6B0TTY6_9RHOB</name>
<proteinExistence type="predicted"/>
<dbReference type="AlphaFoldDB" id="A0A6B0TTY6"/>
<dbReference type="Gene3D" id="2.60.40.1880">
    <property type="entry name" value="Invasion associated locus B (IalB) protein"/>
    <property type="match status" value="1"/>
</dbReference>
<accession>A0A6B0TTY6</accession>
<gene>
    <name evidence="2" type="ORF">GSH16_12420</name>
</gene>
<reference evidence="2 3" key="1">
    <citation type="submission" date="2019-12" db="EMBL/GenBank/DDBJ databases">
        <title>Strain KN286 was isolated from seawater, which was collected from Caroline Seamount in the tropical western Pacific.</title>
        <authorList>
            <person name="Wang Q."/>
        </authorList>
    </citation>
    <scope>NUCLEOTIDE SEQUENCE [LARGE SCALE GENOMIC DNA]</scope>
    <source>
        <strain evidence="2 3">KN286</strain>
    </source>
</reference>
<evidence type="ECO:0000313" key="3">
    <source>
        <dbReference type="Proteomes" id="UP000436016"/>
    </source>
</evidence>
<dbReference type="EMBL" id="WUWG01000005">
    <property type="protein sequence ID" value="MXU66249.1"/>
    <property type="molecule type" value="Genomic_DNA"/>
</dbReference>
<feature type="compositionally biased region" description="Low complexity" evidence="1">
    <location>
        <begin position="1"/>
        <end position="28"/>
    </location>
</feature>
<dbReference type="InterPro" id="IPR010642">
    <property type="entry name" value="Invasion_prot_B"/>
</dbReference>
<organism evidence="2 3">
    <name type="scientific">Oceanomicrobium pacificus</name>
    <dbReference type="NCBI Taxonomy" id="2692916"/>
    <lineage>
        <taxon>Bacteria</taxon>
        <taxon>Pseudomonadati</taxon>
        <taxon>Pseudomonadota</taxon>
        <taxon>Alphaproteobacteria</taxon>
        <taxon>Rhodobacterales</taxon>
        <taxon>Paracoccaceae</taxon>
        <taxon>Oceanomicrobium</taxon>
    </lineage>
</organism>
<evidence type="ECO:0000256" key="1">
    <source>
        <dbReference type="SAM" id="MobiDB-lite"/>
    </source>
</evidence>